<protein>
    <submittedName>
        <fullName evidence="1">Uncharacterized protein</fullName>
    </submittedName>
</protein>
<reference evidence="1" key="1">
    <citation type="journal article" date="2023" name="Mol. Phylogenet. Evol.">
        <title>Genome-scale phylogeny and comparative genomics of the fungal order Sordariales.</title>
        <authorList>
            <person name="Hensen N."/>
            <person name="Bonometti L."/>
            <person name="Westerberg I."/>
            <person name="Brannstrom I.O."/>
            <person name="Guillou S."/>
            <person name="Cros-Aarteil S."/>
            <person name="Calhoun S."/>
            <person name="Haridas S."/>
            <person name="Kuo A."/>
            <person name="Mondo S."/>
            <person name="Pangilinan J."/>
            <person name="Riley R."/>
            <person name="LaButti K."/>
            <person name="Andreopoulos B."/>
            <person name="Lipzen A."/>
            <person name="Chen C."/>
            <person name="Yan M."/>
            <person name="Daum C."/>
            <person name="Ng V."/>
            <person name="Clum A."/>
            <person name="Steindorff A."/>
            <person name="Ohm R.A."/>
            <person name="Martin F."/>
            <person name="Silar P."/>
            <person name="Natvig D.O."/>
            <person name="Lalanne C."/>
            <person name="Gautier V."/>
            <person name="Ament-Velasquez S.L."/>
            <person name="Kruys A."/>
            <person name="Hutchinson M.I."/>
            <person name="Powell A.J."/>
            <person name="Barry K."/>
            <person name="Miller A.N."/>
            <person name="Grigoriev I.V."/>
            <person name="Debuchy R."/>
            <person name="Gladieux P."/>
            <person name="Hiltunen Thoren M."/>
            <person name="Johannesson H."/>
        </authorList>
    </citation>
    <scope>NUCLEOTIDE SEQUENCE</scope>
    <source>
        <strain evidence="1">CBS 626.80</strain>
    </source>
</reference>
<dbReference type="EMBL" id="MU859144">
    <property type="protein sequence ID" value="KAK3951557.1"/>
    <property type="molecule type" value="Genomic_DNA"/>
</dbReference>
<reference evidence="1" key="2">
    <citation type="submission" date="2023-06" db="EMBL/GenBank/DDBJ databases">
        <authorList>
            <consortium name="Lawrence Berkeley National Laboratory"/>
            <person name="Mondo S.J."/>
            <person name="Hensen N."/>
            <person name="Bonometti L."/>
            <person name="Westerberg I."/>
            <person name="Brannstrom I.O."/>
            <person name="Guillou S."/>
            <person name="Cros-Aarteil S."/>
            <person name="Calhoun S."/>
            <person name="Haridas S."/>
            <person name="Kuo A."/>
            <person name="Pangilinan J."/>
            <person name="Riley R."/>
            <person name="Labutti K."/>
            <person name="Andreopoulos B."/>
            <person name="Lipzen A."/>
            <person name="Chen C."/>
            <person name="Yanf M."/>
            <person name="Daum C."/>
            <person name="Ng V."/>
            <person name="Clum A."/>
            <person name="Steindorff A."/>
            <person name="Ohm R."/>
            <person name="Martin F."/>
            <person name="Silar P."/>
            <person name="Natvig D."/>
            <person name="Lalanne C."/>
            <person name="Gautier V."/>
            <person name="Ament-Velasquez S.L."/>
            <person name="Kruys A."/>
            <person name="Hutchinson M.I."/>
            <person name="Powell A.J."/>
            <person name="Barry K."/>
            <person name="Miller A.N."/>
            <person name="Grigoriev I.V."/>
            <person name="Debuchy R."/>
            <person name="Gladieux P."/>
            <person name="Thoren M.H."/>
            <person name="Johannesson H."/>
        </authorList>
    </citation>
    <scope>NUCLEOTIDE SEQUENCE</scope>
    <source>
        <strain evidence="1">CBS 626.80</strain>
    </source>
</reference>
<name>A0AAN6SER6_9PEZI</name>
<comment type="caution">
    <text evidence="1">The sequence shown here is derived from an EMBL/GenBank/DDBJ whole genome shotgun (WGS) entry which is preliminary data.</text>
</comment>
<sequence>MHERQRSGIPEENARQGVVTIGCFAFGVPRYRCCITVSQAARKQDCCLTRSEGSVPWRHEYR</sequence>
<dbReference type="Proteomes" id="UP001303222">
    <property type="component" value="Unassembled WGS sequence"/>
</dbReference>
<dbReference type="AlphaFoldDB" id="A0AAN6SER6"/>
<proteinExistence type="predicted"/>
<keyword evidence="2" id="KW-1185">Reference proteome</keyword>
<feature type="non-terminal residue" evidence="1">
    <location>
        <position position="62"/>
    </location>
</feature>
<organism evidence="1 2">
    <name type="scientific">Pseudoneurospora amorphoporcata</name>
    <dbReference type="NCBI Taxonomy" id="241081"/>
    <lineage>
        <taxon>Eukaryota</taxon>
        <taxon>Fungi</taxon>
        <taxon>Dikarya</taxon>
        <taxon>Ascomycota</taxon>
        <taxon>Pezizomycotina</taxon>
        <taxon>Sordariomycetes</taxon>
        <taxon>Sordariomycetidae</taxon>
        <taxon>Sordariales</taxon>
        <taxon>Sordariaceae</taxon>
        <taxon>Pseudoneurospora</taxon>
    </lineage>
</organism>
<accession>A0AAN6SER6</accession>
<evidence type="ECO:0000313" key="1">
    <source>
        <dbReference type="EMBL" id="KAK3951557.1"/>
    </source>
</evidence>
<gene>
    <name evidence="1" type="ORF">QBC32DRAFT_343581</name>
</gene>
<evidence type="ECO:0000313" key="2">
    <source>
        <dbReference type="Proteomes" id="UP001303222"/>
    </source>
</evidence>